<feature type="domain" description="PAS" evidence="8">
    <location>
        <begin position="375"/>
        <end position="443"/>
    </location>
</feature>
<accession>A0A1G8YQD6</accession>
<dbReference type="SMART" id="SM00065">
    <property type="entry name" value="GAF"/>
    <property type="match status" value="1"/>
</dbReference>
<gene>
    <name evidence="9" type="ORF">SAMN04515672_2250</name>
</gene>
<feature type="domain" description="PAS" evidence="8">
    <location>
        <begin position="253"/>
        <end position="324"/>
    </location>
</feature>
<dbReference type="AlphaFoldDB" id="A0A1G8YQD6"/>
<dbReference type="EC" id="2.7.13.3" evidence="2"/>
<dbReference type="InterPro" id="IPR011006">
    <property type="entry name" value="CheY-like_superfamily"/>
</dbReference>
<dbReference type="PANTHER" id="PTHR43711">
    <property type="entry name" value="TWO-COMPONENT HISTIDINE KINASE"/>
    <property type="match status" value="1"/>
</dbReference>
<feature type="coiled-coil region" evidence="6">
    <location>
        <begin position="362"/>
        <end position="389"/>
    </location>
</feature>
<dbReference type="Gene3D" id="3.30.450.40">
    <property type="match status" value="1"/>
</dbReference>
<dbReference type="InterPro" id="IPR005467">
    <property type="entry name" value="His_kinase_dom"/>
</dbReference>
<dbReference type="Proteomes" id="UP000198882">
    <property type="component" value="Unassembled WGS sequence"/>
</dbReference>
<dbReference type="SMART" id="SM00388">
    <property type="entry name" value="HisKA"/>
    <property type="match status" value="1"/>
</dbReference>
<dbReference type="SUPFAM" id="SSF55785">
    <property type="entry name" value="PYP-like sensor domain (PAS domain)"/>
    <property type="match status" value="3"/>
</dbReference>
<dbReference type="Pfam" id="PF00512">
    <property type="entry name" value="HisKA"/>
    <property type="match status" value="1"/>
</dbReference>
<keyword evidence="6" id="KW-0175">Coiled coil</keyword>
<evidence type="ECO:0000256" key="6">
    <source>
        <dbReference type="SAM" id="Coils"/>
    </source>
</evidence>
<dbReference type="NCBIfam" id="TIGR00229">
    <property type="entry name" value="sensory_box"/>
    <property type="match status" value="2"/>
</dbReference>
<dbReference type="PANTHER" id="PTHR43711:SF1">
    <property type="entry name" value="HISTIDINE KINASE 1"/>
    <property type="match status" value="1"/>
</dbReference>
<evidence type="ECO:0000256" key="4">
    <source>
        <dbReference type="ARBA" id="ARBA00022777"/>
    </source>
</evidence>
<dbReference type="InterPro" id="IPR036097">
    <property type="entry name" value="HisK_dim/P_sf"/>
</dbReference>
<dbReference type="InterPro" id="IPR003018">
    <property type="entry name" value="GAF"/>
</dbReference>
<reference evidence="10" key="1">
    <citation type="submission" date="2016-10" db="EMBL/GenBank/DDBJ databases">
        <authorList>
            <person name="Varghese N."/>
            <person name="Submissions S."/>
        </authorList>
    </citation>
    <scope>NUCLEOTIDE SEQUENCE [LARGE SCALE GENOMIC DNA]</scope>
    <source>
        <strain evidence="10">B4,CECT 8067,JCM 17497</strain>
    </source>
</reference>
<keyword evidence="3" id="KW-0808">Transferase</keyword>
<dbReference type="InterPro" id="IPR013656">
    <property type="entry name" value="PAS_4"/>
</dbReference>
<evidence type="ECO:0000256" key="5">
    <source>
        <dbReference type="ARBA" id="ARBA00023012"/>
    </source>
</evidence>
<dbReference type="Pfam" id="PF13426">
    <property type="entry name" value="PAS_9"/>
    <property type="match status" value="1"/>
</dbReference>
<dbReference type="Gene3D" id="3.30.450.20">
    <property type="entry name" value="PAS domain"/>
    <property type="match status" value="3"/>
</dbReference>
<dbReference type="PROSITE" id="PS50112">
    <property type="entry name" value="PAS"/>
    <property type="match status" value="2"/>
</dbReference>
<dbReference type="SUPFAM" id="SSF52172">
    <property type="entry name" value="CheY-like"/>
    <property type="match status" value="1"/>
</dbReference>
<dbReference type="CDD" id="cd00082">
    <property type="entry name" value="HisKA"/>
    <property type="match status" value="1"/>
</dbReference>
<evidence type="ECO:0000259" key="8">
    <source>
        <dbReference type="PROSITE" id="PS50112"/>
    </source>
</evidence>
<dbReference type="SMART" id="SM00387">
    <property type="entry name" value="HATPase_c"/>
    <property type="match status" value="1"/>
</dbReference>
<dbReference type="SUPFAM" id="SSF55781">
    <property type="entry name" value="GAF domain-like"/>
    <property type="match status" value="1"/>
</dbReference>
<dbReference type="Gene3D" id="3.40.50.2300">
    <property type="match status" value="1"/>
</dbReference>
<dbReference type="InterPro" id="IPR000014">
    <property type="entry name" value="PAS"/>
</dbReference>
<dbReference type="InterPro" id="IPR036890">
    <property type="entry name" value="HATPase_C_sf"/>
</dbReference>
<dbReference type="GO" id="GO:0000155">
    <property type="term" value="F:phosphorelay sensor kinase activity"/>
    <property type="evidence" value="ECO:0007669"/>
    <property type="project" value="InterPro"/>
</dbReference>
<keyword evidence="10" id="KW-1185">Reference proteome</keyword>
<dbReference type="PROSITE" id="PS50109">
    <property type="entry name" value="HIS_KIN"/>
    <property type="match status" value="1"/>
</dbReference>
<keyword evidence="5" id="KW-0902">Two-component regulatory system</keyword>
<name>A0A1G8YQD6_9EURY</name>
<dbReference type="CDD" id="cd00130">
    <property type="entry name" value="PAS"/>
    <property type="match status" value="1"/>
</dbReference>
<organism evidence="9 10">
    <name type="scientific">Natronorubrum texcoconense</name>
    <dbReference type="NCBI Taxonomy" id="1095776"/>
    <lineage>
        <taxon>Archaea</taxon>
        <taxon>Methanobacteriati</taxon>
        <taxon>Methanobacteriota</taxon>
        <taxon>Stenosarchaea group</taxon>
        <taxon>Halobacteria</taxon>
        <taxon>Halobacteriales</taxon>
        <taxon>Natrialbaceae</taxon>
        <taxon>Natronorubrum</taxon>
    </lineage>
</organism>
<keyword evidence="4" id="KW-0418">Kinase</keyword>
<comment type="catalytic activity">
    <reaction evidence="1">
        <text>ATP + protein L-histidine = ADP + protein N-phospho-L-histidine.</text>
        <dbReference type="EC" id="2.7.13.3"/>
    </reaction>
</comment>
<evidence type="ECO:0000256" key="1">
    <source>
        <dbReference type="ARBA" id="ARBA00000085"/>
    </source>
</evidence>
<dbReference type="SUPFAM" id="SSF47384">
    <property type="entry name" value="Homodimeric domain of signal transducing histidine kinase"/>
    <property type="match status" value="1"/>
</dbReference>
<dbReference type="EMBL" id="FNFE01000002">
    <property type="protein sequence ID" value="SDK04644.1"/>
    <property type="molecule type" value="Genomic_DNA"/>
</dbReference>
<dbReference type="InterPro" id="IPR050736">
    <property type="entry name" value="Sensor_HK_Regulatory"/>
</dbReference>
<dbReference type="InterPro" id="IPR003594">
    <property type="entry name" value="HATPase_dom"/>
</dbReference>
<dbReference type="Pfam" id="PF13185">
    <property type="entry name" value="GAF_2"/>
    <property type="match status" value="1"/>
</dbReference>
<evidence type="ECO:0000256" key="2">
    <source>
        <dbReference type="ARBA" id="ARBA00012438"/>
    </source>
</evidence>
<evidence type="ECO:0000259" key="7">
    <source>
        <dbReference type="PROSITE" id="PS50109"/>
    </source>
</evidence>
<dbReference type="SUPFAM" id="SSF55874">
    <property type="entry name" value="ATPase domain of HSP90 chaperone/DNA topoisomerase II/histidine kinase"/>
    <property type="match status" value="1"/>
</dbReference>
<feature type="domain" description="Histidine kinase" evidence="7">
    <location>
        <begin position="672"/>
        <end position="868"/>
    </location>
</feature>
<dbReference type="Pfam" id="PF02518">
    <property type="entry name" value="HATPase_c"/>
    <property type="match status" value="1"/>
</dbReference>
<evidence type="ECO:0000313" key="9">
    <source>
        <dbReference type="EMBL" id="SDK04644.1"/>
    </source>
</evidence>
<dbReference type="InterPro" id="IPR003661">
    <property type="entry name" value="HisK_dim/P_dom"/>
</dbReference>
<dbReference type="InterPro" id="IPR029016">
    <property type="entry name" value="GAF-like_dom_sf"/>
</dbReference>
<dbReference type="CDD" id="cd00075">
    <property type="entry name" value="HATPase"/>
    <property type="match status" value="1"/>
</dbReference>
<dbReference type="Gene3D" id="3.30.565.10">
    <property type="entry name" value="Histidine kinase-like ATPase, C-terminal domain"/>
    <property type="match status" value="1"/>
</dbReference>
<dbReference type="InterPro" id="IPR035965">
    <property type="entry name" value="PAS-like_dom_sf"/>
</dbReference>
<proteinExistence type="predicted"/>
<dbReference type="SMART" id="SM00091">
    <property type="entry name" value="PAS"/>
    <property type="match status" value="3"/>
</dbReference>
<dbReference type="Pfam" id="PF08448">
    <property type="entry name" value="PAS_4"/>
    <property type="match status" value="2"/>
</dbReference>
<sequence length="880" mass="98620">MPGREQDTPPPELKLLCVGYDRDACDRISAAVQERTLYNVTTFEAQTIDSAEYLLDQNEIACVVSEYRLDGGVGAEVVHQTDDVPIILFVEDGSEAIASEAVSSGVDEYVPRDDDLETYHELADTVAETVIDDKRDDHSDATLTDVPVDSLPIVLFSIDANGIITHSQGQGLIDLGIEPGELVGESLYERYADLPGAIEGYETALTGEQTVTPLELNERIIETTFSPLGDRNTVKGVVGLSIDITEQVDAKHETRQLYTAIETTMDGVALLDSEGEYFYLNEAHAKMYGFDDLEELIGESWQTLYDDEELERFDQEIMPVIGREGEWRGEATGRRIDGTRFPQELTLTALDAGGLICVVRDISEQKSILDELSRTRAELQAVLDNALAAIYMRDPEGRYRYVNEQFEDLVGLTDEELLENQPTAVHEDEELIETIEAGDREALDAGEAVKREEEVWIKNRRRTFVTTKVPLFEESGEPYAVYGIATEITEMKERERVLHSLNEVAPQFMNASGPIEISQIAVKTAQEVLDLPIAGLCRYDDEENVLVPFTTTDQADALFEEKPVFQPGQGLAWEVFDSKEPQIVQDVASNPNVYNPETPIRSEMILPLGEHGVLICGSLQHKRFDEYDHEFGTILAATTTSALTRADRERELKRRDRELERKNDRLNEFANVVAHDIRNPLTVAKGYLGLEREDQDSPHLETAEEGIDRTFEIVENLLSLARAGEQVGEVERVSVDDVSKQVWSMVCTDEARLLVEDEVTVEGDQLRLTQLFENFFRNAIEHGGSDVTVRIGELERAQGFYVEDDGLGIPEEKRETLFADQEIRDQDDQRRFGLAIISDILGAHDWEITVTESEDNGARFEIVTAVAHSPNGSEQKRENS</sequence>
<evidence type="ECO:0000313" key="10">
    <source>
        <dbReference type="Proteomes" id="UP000198882"/>
    </source>
</evidence>
<dbReference type="STRING" id="1095776.SAMN04515672_2250"/>
<dbReference type="Gene3D" id="1.10.287.130">
    <property type="match status" value="1"/>
</dbReference>
<evidence type="ECO:0000256" key="3">
    <source>
        <dbReference type="ARBA" id="ARBA00022679"/>
    </source>
</evidence>
<protein>
    <recommendedName>
        <fullName evidence="2">histidine kinase</fullName>
        <ecNumber evidence="2">2.7.13.3</ecNumber>
    </recommendedName>
</protein>